<dbReference type="OrthoDB" id="5418899at2759"/>
<dbReference type="CDD" id="cd00067">
    <property type="entry name" value="GAL4"/>
    <property type="match status" value="1"/>
</dbReference>
<gene>
    <name evidence="5" type="ORF">B0T11DRAFT_286268</name>
</gene>
<comment type="subcellular location">
    <subcellularLocation>
        <location evidence="1">Nucleus</location>
    </subcellularLocation>
</comment>
<dbReference type="InterPro" id="IPR001138">
    <property type="entry name" value="Zn2Cys6_DnaBD"/>
</dbReference>
<dbReference type="PANTHER" id="PTHR37534:SF9">
    <property type="entry name" value="ZN(II)2CYS6 TRANSCRIPTION FACTOR (EUROFUNG)"/>
    <property type="match status" value="1"/>
</dbReference>
<reference evidence="5" key="1">
    <citation type="journal article" date="2021" name="Nat. Commun.">
        <title>Genetic determinants of endophytism in the Arabidopsis root mycobiome.</title>
        <authorList>
            <person name="Mesny F."/>
            <person name="Miyauchi S."/>
            <person name="Thiergart T."/>
            <person name="Pickel B."/>
            <person name="Atanasova L."/>
            <person name="Karlsson M."/>
            <person name="Huettel B."/>
            <person name="Barry K.W."/>
            <person name="Haridas S."/>
            <person name="Chen C."/>
            <person name="Bauer D."/>
            <person name="Andreopoulos W."/>
            <person name="Pangilinan J."/>
            <person name="LaButti K."/>
            <person name="Riley R."/>
            <person name="Lipzen A."/>
            <person name="Clum A."/>
            <person name="Drula E."/>
            <person name="Henrissat B."/>
            <person name="Kohler A."/>
            <person name="Grigoriev I.V."/>
            <person name="Martin F.M."/>
            <person name="Hacquard S."/>
        </authorList>
    </citation>
    <scope>NUCLEOTIDE SEQUENCE</scope>
    <source>
        <strain evidence="5">MPI-CAGE-AT-0016</strain>
    </source>
</reference>
<keyword evidence="6" id="KW-1185">Reference proteome</keyword>
<evidence type="ECO:0000313" key="6">
    <source>
        <dbReference type="Proteomes" id="UP000813385"/>
    </source>
</evidence>
<dbReference type="InterPro" id="IPR021858">
    <property type="entry name" value="Fun_TF"/>
</dbReference>
<dbReference type="Proteomes" id="UP000813385">
    <property type="component" value="Unassembled WGS sequence"/>
</dbReference>
<dbReference type="Pfam" id="PF00172">
    <property type="entry name" value="Zn_clus"/>
    <property type="match status" value="1"/>
</dbReference>
<dbReference type="AlphaFoldDB" id="A0A8K0X3E2"/>
<dbReference type="GO" id="GO:0000981">
    <property type="term" value="F:DNA-binding transcription factor activity, RNA polymerase II-specific"/>
    <property type="evidence" value="ECO:0007669"/>
    <property type="project" value="InterPro"/>
</dbReference>
<comment type="caution">
    <text evidence="5">The sequence shown here is derived from an EMBL/GenBank/DDBJ whole genome shotgun (WGS) entry which is preliminary data.</text>
</comment>
<proteinExistence type="predicted"/>
<evidence type="ECO:0000256" key="1">
    <source>
        <dbReference type="ARBA" id="ARBA00004123"/>
    </source>
</evidence>
<dbReference type="PROSITE" id="PS00463">
    <property type="entry name" value="ZN2_CY6_FUNGAL_1"/>
    <property type="match status" value="1"/>
</dbReference>
<keyword evidence="2" id="KW-0539">Nucleus</keyword>
<dbReference type="SUPFAM" id="SSF57701">
    <property type="entry name" value="Zn2/Cys6 DNA-binding domain"/>
    <property type="match status" value="1"/>
</dbReference>
<evidence type="ECO:0000259" key="4">
    <source>
        <dbReference type="PROSITE" id="PS50048"/>
    </source>
</evidence>
<organism evidence="5 6">
    <name type="scientific">Plectosphaerella cucumerina</name>
    <dbReference type="NCBI Taxonomy" id="40658"/>
    <lineage>
        <taxon>Eukaryota</taxon>
        <taxon>Fungi</taxon>
        <taxon>Dikarya</taxon>
        <taxon>Ascomycota</taxon>
        <taxon>Pezizomycotina</taxon>
        <taxon>Sordariomycetes</taxon>
        <taxon>Hypocreomycetidae</taxon>
        <taxon>Glomerellales</taxon>
        <taxon>Plectosphaerellaceae</taxon>
        <taxon>Plectosphaerella</taxon>
    </lineage>
</organism>
<accession>A0A8K0X3E2</accession>
<sequence>MHNSRRSRTGCQACRQRKLKCDEDKPACGRCRKRGVACAPAETSIFRVHQLSNRVAAAAASVDSGTILPAEVVYSPRRGTHREVEFVQVIQPGPAYHEESVSSVGSPDFMMSDGSCPGYEEQIARQFESDLSPSLRSPTPLPPAHEQTTSGTSGQSQILITASPAQTESSRLHLETAEGLGETSIQLLYYFKEVPSKWMDLFDLTAYFTFVVPRLAATRPLLLDASCALASKHIDRILHSATGRPETASPHFRSEYWKANLHTKNWKYVSATYYDEAIRLLMKSIGNIEVTGHTESEEMLAAIAILCMYELLDPPGPEWEAHLSALPLLETTPTRILGSPTFSTARKLIKRPIFWNFVRQDSLHAFINQTHTRLNLENVDLWRETGLHISDDGLLLASCPPSDDEASGPDLNEDLASHSLFWLFGKIINYIAQSEAQRIESTPYWERLHLELRTWYSSLHATFHSFVRTPLQETPGRSAADSHASYEKISYAIPTCASAIQNYHMSCILLLAHRPSHTSTPRTSITQRMQFYRAMQKQITYHSHEIIGISLGNHPESVRVQSVQPLFVAGQCLFELEERDMVLDLLKAIEQDLGWATNYRAQELIGQWSYSLGEGLTPLGL</sequence>
<dbReference type="PRINTS" id="PR00755">
    <property type="entry name" value="AFLATOXINBRP"/>
</dbReference>
<evidence type="ECO:0000313" key="5">
    <source>
        <dbReference type="EMBL" id="KAH7359405.1"/>
    </source>
</evidence>
<dbReference type="GO" id="GO:0045944">
    <property type="term" value="P:positive regulation of transcription by RNA polymerase II"/>
    <property type="evidence" value="ECO:0007669"/>
    <property type="project" value="TreeGrafter"/>
</dbReference>
<dbReference type="CDD" id="cd12148">
    <property type="entry name" value="fungal_TF_MHR"/>
    <property type="match status" value="1"/>
</dbReference>
<evidence type="ECO:0000256" key="2">
    <source>
        <dbReference type="ARBA" id="ARBA00023242"/>
    </source>
</evidence>
<dbReference type="GO" id="GO:0008270">
    <property type="term" value="F:zinc ion binding"/>
    <property type="evidence" value="ECO:0007669"/>
    <property type="project" value="InterPro"/>
</dbReference>
<dbReference type="EMBL" id="JAGPXD010000004">
    <property type="protein sequence ID" value="KAH7359405.1"/>
    <property type="molecule type" value="Genomic_DNA"/>
</dbReference>
<dbReference type="SMART" id="SM00066">
    <property type="entry name" value="GAL4"/>
    <property type="match status" value="1"/>
</dbReference>
<feature type="region of interest" description="Disordered" evidence="3">
    <location>
        <begin position="129"/>
        <end position="156"/>
    </location>
</feature>
<feature type="compositionally biased region" description="Polar residues" evidence="3">
    <location>
        <begin position="146"/>
        <end position="156"/>
    </location>
</feature>
<dbReference type="Pfam" id="PF11951">
    <property type="entry name" value="Fungal_trans_2"/>
    <property type="match status" value="1"/>
</dbReference>
<dbReference type="GO" id="GO:0005634">
    <property type="term" value="C:nucleus"/>
    <property type="evidence" value="ECO:0007669"/>
    <property type="project" value="UniProtKB-SubCell"/>
</dbReference>
<feature type="domain" description="Zn(2)-C6 fungal-type" evidence="4">
    <location>
        <begin position="10"/>
        <end position="38"/>
    </location>
</feature>
<name>A0A8K0X3E2_9PEZI</name>
<evidence type="ECO:0000256" key="3">
    <source>
        <dbReference type="SAM" id="MobiDB-lite"/>
    </source>
</evidence>
<dbReference type="PROSITE" id="PS50048">
    <property type="entry name" value="ZN2_CY6_FUNGAL_2"/>
    <property type="match status" value="1"/>
</dbReference>
<dbReference type="GO" id="GO:0000976">
    <property type="term" value="F:transcription cis-regulatory region binding"/>
    <property type="evidence" value="ECO:0007669"/>
    <property type="project" value="TreeGrafter"/>
</dbReference>
<dbReference type="InterPro" id="IPR036864">
    <property type="entry name" value="Zn2-C6_fun-type_DNA-bd_sf"/>
</dbReference>
<dbReference type="Gene3D" id="4.10.240.10">
    <property type="entry name" value="Zn(2)-C6 fungal-type DNA-binding domain"/>
    <property type="match status" value="1"/>
</dbReference>
<protein>
    <recommendedName>
        <fullName evidence="4">Zn(2)-C6 fungal-type domain-containing protein</fullName>
    </recommendedName>
</protein>
<dbReference type="PANTHER" id="PTHR37534">
    <property type="entry name" value="TRANSCRIPTIONAL ACTIVATOR PROTEIN UGA3"/>
    <property type="match status" value="1"/>
</dbReference>